<evidence type="ECO:0000256" key="1">
    <source>
        <dbReference type="SAM" id="MobiDB-lite"/>
    </source>
</evidence>
<reference evidence="2 3" key="1">
    <citation type="submission" date="2019-02" db="EMBL/GenBank/DDBJ databases">
        <title>Genome sequencing of the rare red list fungi Dentipellis fragilis.</title>
        <authorList>
            <person name="Buettner E."/>
            <person name="Kellner H."/>
        </authorList>
    </citation>
    <scope>NUCLEOTIDE SEQUENCE [LARGE SCALE GENOMIC DNA]</scope>
    <source>
        <strain evidence="2 3">DSM 105465</strain>
    </source>
</reference>
<dbReference type="Proteomes" id="UP000298327">
    <property type="component" value="Unassembled WGS sequence"/>
</dbReference>
<accession>A0A4Y9XZY7</accession>
<dbReference type="SUPFAM" id="SSF52743">
    <property type="entry name" value="Subtilisin-like"/>
    <property type="match status" value="1"/>
</dbReference>
<dbReference type="AlphaFoldDB" id="A0A4Y9XZY7"/>
<keyword evidence="3" id="KW-1185">Reference proteome</keyword>
<comment type="caution">
    <text evidence="2">The sequence shown here is derived from an EMBL/GenBank/DDBJ whole genome shotgun (WGS) entry which is preliminary data.</text>
</comment>
<dbReference type="InterPro" id="IPR050819">
    <property type="entry name" value="Tripeptidyl-peptidase_I"/>
</dbReference>
<dbReference type="PANTHER" id="PTHR14218:SF15">
    <property type="entry name" value="TRIPEPTIDYL-PEPTIDASE 1"/>
    <property type="match status" value="1"/>
</dbReference>
<dbReference type="GO" id="GO:0008240">
    <property type="term" value="F:tripeptidyl-peptidase activity"/>
    <property type="evidence" value="ECO:0007669"/>
    <property type="project" value="TreeGrafter"/>
</dbReference>
<dbReference type="EMBL" id="SEOQ01000997">
    <property type="protein sequence ID" value="TFY54701.1"/>
    <property type="molecule type" value="Genomic_DNA"/>
</dbReference>
<evidence type="ECO:0000313" key="3">
    <source>
        <dbReference type="Proteomes" id="UP000298327"/>
    </source>
</evidence>
<protein>
    <recommendedName>
        <fullName evidence="4">Peptidase S53 domain-containing protein</fullName>
    </recommendedName>
</protein>
<dbReference type="InterPro" id="IPR036852">
    <property type="entry name" value="Peptidase_S8/S53_dom_sf"/>
</dbReference>
<feature type="region of interest" description="Disordered" evidence="1">
    <location>
        <begin position="242"/>
        <end position="265"/>
    </location>
</feature>
<dbReference type="CDD" id="cd04056">
    <property type="entry name" value="Peptidases_S53"/>
    <property type="match status" value="1"/>
</dbReference>
<dbReference type="OrthoDB" id="409122at2759"/>
<gene>
    <name evidence="2" type="ORF">EVG20_g9602</name>
</gene>
<evidence type="ECO:0000313" key="2">
    <source>
        <dbReference type="EMBL" id="TFY54701.1"/>
    </source>
</evidence>
<dbReference type="GO" id="GO:0004252">
    <property type="term" value="F:serine-type endopeptidase activity"/>
    <property type="evidence" value="ECO:0007669"/>
    <property type="project" value="InterPro"/>
</dbReference>
<dbReference type="Gene3D" id="3.40.50.200">
    <property type="entry name" value="Peptidase S8/S53 domain"/>
    <property type="match status" value="2"/>
</dbReference>
<dbReference type="PANTHER" id="PTHR14218">
    <property type="entry name" value="PROTEASE S8 TRIPEPTIDYL PEPTIDASE I CLN2"/>
    <property type="match status" value="1"/>
</dbReference>
<evidence type="ECO:0008006" key="4">
    <source>
        <dbReference type="Google" id="ProtNLM"/>
    </source>
</evidence>
<sequence>MASSIFRYREHHVGKSATMDFDASHVATAPGSCATSFNPSCAQKMYGIPTRRATQRSNRLGIVGLASQWINDTILISRITSVNELSSYLDQRRREQPERARRRSCKLPCNVRPLVLFIHSIPANVQQDLDSQYTIGLASGVPVEFLTVGEAAGNPFDEPFTKLTDRLLNTTHLPSVLSISYTLPEVFTDFATANHICNGFAQLGAPGISIFVGSGDWGITGQEDPNQCRTFNAMAPSSCPYKPMSSRTRRLSQPHTTGCTTGPGAQDMQINGTSAATPVLASIAALLNDELVAAGKSPIGFMNPLIYANKEAFNDITSGSNPGCNTNGFSAIQG</sequence>
<dbReference type="InterPro" id="IPR030400">
    <property type="entry name" value="Sedolisin_dom"/>
</dbReference>
<dbReference type="GO" id="GO:0006508">
    <property type="term" value="P:proteolysis"/>
    <property type="evidence" value="ECO:0007669"/>
    <property type="project" value="InterPro"/>
</dbReference>
<name>A0A4Y9XZY7_9AGAM</name>
<organism evidence="2 3">
    <name type="scientific">Dentipellis fragilis</name>
    <dbReference type="NCBI Taxonomy" id="205917"/>
    <lineage>
        <taxon>Eukaryota</taxon>
        <taxon>Fungi</taxon>
        <taxon>Dikarya</taxon>
        <taxon>Basidiomycota</taxon>
        <taxon>Agaricomycotina</taxon>
        <taxon>Agaricomycetes</taxon>
        <taxon>Russulales</taxon>
        <taxon>Hericiaceae</taxon>
        <taxon>Dentipellis</taxon>
    </lineage>
</organism>
<proteinExistence type="predicted"/>